<keyword evidence="1" id="KW-0812">Transmembrane</keyword>
<proteinExistence type="predicted"/>
<gene>
    <name evidence="2" type="ORF">Cadr_000011309</name>
</gene>
<name>A0A5N4DTZ4_CAMDR</name>
<comment type="caution">
    <text evidence="2">The sequence shown here is derived from an EMBL/GenBank/DDBJ whole genome shotgun (WGS) entry which is preliminary data.</text>
</comment>
<protein>
    <submittedName>
        <fullName evidence="2">Uncharacterized protein</fullName>
    </submittedName>
</protein>
<evidence type="ECO:0000313" key="3">
    <source>
        <dbReference type="Proteomes" id="UP000299084"/>
    </source>
</evidence>
<dbReference type="EMBL" id="JWIN03000009">
    <property type="protein sequence ID" value="KAB1274444.1"/>
    <property type="molecule type" value="Genomic_DNA"/>
</dbReference>
<dbReference type="AlphaFoldDB" id="A0A5N4DTZ4"/>
<evidence type="ECO:0000256" key="1">
    <source>
        <dbReference type="SAM" id="Phobius"/>
    </source>
</evidence>
<accession>A0A5N4DTZ4</accession>
<keyword evidence="1" id="KW-1133">Transmembrane helix</keyword>
<organism evidence="2 3">
    <name type="scientific">Camelus dromedarius</name>
    <name type="common">Dromedary</name>
    <name type="synonym">Arabian camel</name>
    <dbReference type="NCBI Taxonomy" id="9838"/>
    <lineage>
        <taxon>Eukaryota</taxon>
        <taxon>Metazoa</taxon>
        <taxon>Chordata</taxon>
        <taxon>Craniata</taxon>
        <taxon>Vertebrata</taxon>
        <taxon>Euteleostomi</taxon>
        <taxon>Mammalia</taxon>
        <taxon>Eutheria</taxon>
        <taxon>Laurasiatheria</taxon>
        <taxon>Artiodactyla</taxon>
        <taxon>Tylopoda</taxon>
        <taxon>Camelidae</taxon>
        <taxon>Camelus</taxon>
    </lineage>
</organism>
<keyword evidence="1" id="KW-0472">Membrane</keyword>
<evidence type="ECO:0000313" key="2">
    <source>
        <dbReference type="EMBL" id="KAB1274444.1"/>
    </source>
</evidence>
<keyword evidence="3" id="KW-1185">Reference proteome</keyword>
<dbReference type="Proteomes" id="UP000299084">
    <property type="component" value="Unassembled WGS sequence"/>
</dbReference>
<feature type="transmembrane region" description="Helical" evidence="1">
    <location>
        <begin position="48"/>
        <end position="70"/>
    </location>
</feature>
<reference evidence="2 3" key="1">
    <citation type="journal article" date="2019" name="Mol. Ecol. Resour.">
        <title>Improving Illumina assemblies with Hi-C and long reads: an example with the North African dromedary.</title>
        <authorList>
            <person name="Elbers J.P."/>
            <person name="Rogers M.F."/>
            <person name="Perelman P.L."/>
            <person name="Proskuryakova A.A."/>
            <person name="Serdyukova N.A."/>
            <person name="Johnson W.E."/>
            <person name="Horin P."/>
            <person name="Corander J."/>
            <person name="Murphy D."/>
            <person name="Burger P.A."/>
        </authorList>
    </citation>
    <scope>NUCLEOTIDE SEQUENCE [LARGE SCALE GENOMIC DNA]</scope>
    <source>
        <strain evidence="2">Drom800</strain>
        <tissue evidence="2">Blood</tissue>
    </source>
</reference>
<sequence length="95" mass="11041">MVLIPSTKNNICTGVSVQWVFEEEKETEKGRKKKETEEMKDEGQLHRVHLYQMMVLLMVVVVMMMMVIMIKYYNDHLWIASNGTVTGMLIGICVM</sequence>